<dbReference type="PANTHER" id="PTHR13696">
    <property type="entry name" value="P-LOOP CONTAINING NUCLEOSIDE TRIPHOSPHATE HYDROLASE"/>
    <property type="match status" value="1"/>
</dbReference>
<evidence type="ECO:0000313" key="3">
    <source>
        <dbReference type="Proteomes" id="UP000028401"/>
    </source>
</evidence>
<dbReference type="CDD" id="cd02042">
    <property type="entry name" value="ParAB_family"/>
    <property type="match status" value="1"/>
</dbReference>
<evidence type="ECO:0000259" key="1">
    <source>
        <dbReference type="Pfam" id="PF13614"/>
    </source>
</evidence>
<gene>
    <name evidence="2" type="ORF">U725_01664</name>
</gene>
<accession>A0A084AA64</accession>
<sequence length="280" mass="32627">MDSNLWTISKECKEIIKKIKSLPVAPVLTFNNFKGGVGKSTLIALFAFIMVKFKIKVLLIDSDPQRTLTKKLMKNFTVKNEASQTFMEGIKNNSLKNCITQLDDYLYIVQGDWELAKLDRYARTNLKQSNEYFLYSYLINDLKKNYDFIIFDSVPTTSLYTHNCIVASDYVIAPTQAEEESYENTISYLNYLNDMRQYNEKLEILGVVPYLTKDDNSTNRSFLKKYYETFGDLTFQNIIKYSARVLTWGTKGITENQGYDKQTLAMYLSVFEEFLERINK</sequence>
<evidence type="ECO:0000313" key="2">
    <source>
        <dbReference type="EMBL" id="KEY62193.1"/>
    </source>
</evidence>
<protein>
    <submittedName>
        <fullName evidence="2">ATPase for chromosome partitioning</fullName>
    </submittedName>
</protein>
<dbReference type="InterPro" id="IPR050678">
    <property type="entry name" value="DNA_Partitioning_ATPase"/>
</dbReference>
<dbReference type="SUPFAM" id="SSF52540">
    <property type="entry name" value="P-loop containing nucleoside triphosphate hydrolases"/>
    <property type="match status" value="1"/>
</dbReference>
<dbReference type="InterPro" id="IPR025669">
    <property type="entry name" value="AAA_dom"/>
</dbReference>
<dbReference type="InterPro" id="IPR027417">
    <property type="entry name" value="P-loop_NTPase"/>
</dbReference>
<dbReference type="Pfam" id="PF13614">
    <property type="entry name" value="AAA_31"/>
    <property type="match status" value="1"/>
</dbReference>
<name>A0A084AA64_LACLC</name>
<dbReference type="PATRIC" id="fig|1415168.3.peg.1737"/>
<dbReference type="EMBL" id="AZSI01000052">
    <property type="protein sequence ID" value="KEY62193.1"/>
    <property type="molecule type" value="Genomic_DNA"/>
</dbReference>
<feature type="domain" description="AAA" evidence="1">
    <location>
        <begin position="27"/>
        <end position="204"/>
    </location>
</feature>
<reference evidence="2 3" key="1">
    <citation type="submission" date="2014-06" db="EMBL/GenBank/DDBJ databases">
        <title>Draft genome sequence of the putrescine producing strain Lactococcus lactis subsp cremoris GE214.</title>
        <authorList>
            <person name="Ladero V."/>
            <person name="Linares D.M."/>
            <person name="del Rio B."/>
            <person name="Mayo B."/>
            <person name="Martin M.C."/>
            <person name="Fernandez M."/>
            <person name="Alvarez M.A."/>
        </authorList>
    </citation>
    <scope>NUCLEOTIDE SEQUENCE [LARGE SCALE GENOMIC DNA]</scope>
    <source>
        <strain evidence="2 3">GE214</strain>
    </source>
</reference>
<dbReference type="AlphaFoldDB" id="A0A084AA64"/>
<dbReference type="RefSeq" id="WP_051804567.1">
    <property type="nucleotide sequence ID" value="NZ_AZSI01000052.1"/>
</dbReference>
<dbReference type="PANTHER" id="PTHR13696:SF99">
    <property type="entry name" value="COBYRINIC ACID AC-DIAMIDE SYNTHASE"/>
    <property type="match status" value="1"/>
</dbReference>
<dbReference type="Gene3D" id="3.40.50.300">
    <property type="entry name" value="P-loop containing nucleotide triphosphate hydrolases"/>
    <property type="match status" value="1"/>
</dbReference>
<organism evidence="2 3">
    <name type="scientific">Lactococcus cremoris subsp. cremoris GE214</name>
    <dbReference type="NCBI Taxonomy" id="1415168"/>
    <lineage>
        <taxon>Bacteria</taxon>
        <taxon>Bacillati</taxon>
        <taxon>Bacillota</taxon>
        <taxon>Bacilli</taxon>
        <taxon>Lactobacillales</taxon>
        <taxon>Streptococcaceae</taxon>
        <taxon>Lactococcus</taxon>
        <taxon>Lactococcus cremoris subsp. cremoris</taxon>
    </lineage>
</organism>
<proteinExistence type="predicted"/>
<comment type="caution">
    <text evidence="2">The sequence shown here is derived from an EMBL/GenBank/DDBJ whole genome shotgun (WGS) entry which is preliminary data.</text>
</comment>
<dbReference type="Proteomes" id="UP000028401">
    <property type="component" value="Unassembled WGS sequence"/>
</dbReference>